<dbReference type="PANTHER" id="PTHR35335">
    <property type="entry name" value="UPF0716 PROTEIN FXSA"/>
    <property type="match status" value="1"/>
</dbReference>
<dbReference type="AlphaFoldDB" id="W8S021"/>
<dbReference type="KEGG" id="red:roselon_01065"/>
<dbReference type="eggNOG" id="COG3030">
    <property type="taxonomic scope" value="Bacteria"/>
</dbReference>
<evidence type="ECO:0000256" key="1">
    <source>
        <dbReference type="SAM" id="Phobius"/>
    </source>
</evidence>
<feature type="transmembrane region" description="Helical" evidence="1">
    <location>
        <begin position="70"/>
        <end position="89"/>
    </location>
</feature>
<dbReference type="PANTHER" id="PTHR35335:SF1">
    <property type="entry name" value="UPF0716 PROTEIN FXSA"/>
    <property type="match status" value="1"/>
</dbReference>
<dbReference type="Proteomes" id="UP000019593">
    <property type="component" value="Chromosome"/>
</dbReference>
<dbReference type="RefSeq" id="WP_025311333.1">
    <property type="nucleotide sequence ID" value="NZ_CP004372.1"/>
</dbReference>
<dbReference type="NCBIfam" id="NF008528">
    <property type="entry name" value="PRK11463.1-2"/>
    <property type="match status" value="1"/>
</dbReference>
<name>W8S021_9RHOB</name>
<accession>W8S021</accession>
<organism evidence="2 3">
    <name type="scientific">Roseicyclus elongatus DSM 19469</name>
    <dbReference type="NCBI Taxonomy" id="1294273"/>
    <lineage>
        <taxon>Bacteria</taxon>
        <taxon>Pseudomonadati</taxon>
        <taxon>Pseudomonadota</taxon>
        <taxon>Alphaproteobacteria</taxon>
        <taxon>Rhodobacterales</taxon>
        <taxon>Roseobacteraceae</taxon>
        <taxon>Roseicyclus</taxon>
    </lineage>
</organism>
<evidence type="ECO:0000313" key="3">
    <source>
        <dbReference type="Proteomes" id="UP000019593"/>
    </source>
</evidence>
<feature type="transmembrane region" description="Helical" evidence="1">
    <location>
        <begin position="28"/>
        <end position="49"/>
    </location>
</feature>
<sequence>MWLFLLFLAVPLIEIALFIQVGGWIGLWPTLGIVVITAIAGTMLVRSQGAQTMHRLRRSFDELRDPTEPLAHGAMILFSGALLLTPGFFTDAVGFALLVPGFRNLVLRELKKRIEVHSVVSRNGQWQSAEDDVIDGDFTVEDRPPHSGPSGWTRH</sequence>
<protein>
    <submittedName>
        <fullName evidence="2">FxsA protein</fullName>
    </submittedName>
</protein>
<dbReference type="InterPro" id="IPR007313">
    <property type="entry name" value="FxsA"/>
</dbReference>
<dbReference type="EMBL" id="CP004372">
    <property type="protein sequence ID" value="AHM03462.1"/>
    <property type="molecule type" value="Genomic_DNA"/>
</dbReference>
<dbReference type="OrthoDB" id="9792788at2"/>
<keyword evidence="1" id="KW-0472">Membrane</keyword>
<proteinExistence type="predicted"/>
<evidence type="ECO:0000313" key="2">
    <source>
        <dbReference type="EMBL" id="AHM03462.1"/>
    </source>
</evidence>
<dbReference type="HOGENOM" id="CLU_085083_5_0_5"/>
<reference evidence="2 3" key="1">
    <citation type="submission" date="2013-03" db="EMBL/GenBank/DDBJ databases">
        <authorList>
            <person name="Fiebig A."/>
            <person name="Goeker M."/>
            <person name="Klenk H.-P.P."/>
        </authorList>
    </citation>
    <scope>NUCLEOTIDE SEQUENCE [LARGE SCALE GENOMIC DNA]</scope>
    <source>
        <strain evidence="3">DSM 19469</strain>
    </source>
</reference>
<keyword evidence="3" id="KW-1185">Reference proteome</keyword>
<keyword evidence="1" id="KW-1133">Transmembrane helix</keyword>
<gene>
    <name evidence="2" type="ORF">roselon_01065</name>
</gene>
<keyword evidence="1" id="KW-0812">Transmembrane</keyword>
<dbReference type="Pfam" id="PF04186">
    <property type="entry name" value="FxsA"/>
    <property type="match status" value="1"/>
</dbReference>
<dbReference type="STRING" id="1294273.roselon_01065"/>
<dbReference type="GO" id="GO:0016020">
    <property type="term" value="C:membrane"/>
    <property type="evidence" value="ECO:0007669"/>
    <property type="project" value="InterPro"/>
</dbReference>